<feature type="compositionally biased region" description="Polar residues" evidence="1">
    <location>
        <begin position="303"/>
        <end position="325"/>
    </location>
</feature>
<evidence type="ECO:0000313" key="2">
    <source>
        <dbReference type="EMBL" id="CAG5073532.1"/>
    </source>
</evidence>
<protein>
    <submittedName>
        <fullName evidence="2">Uncharacterized protein</fullName>
    </submittedName>
</protein>
<feature type="compositionally biased region" description="Basic and acidic residues" evidence="1">
    <location>
        <begin position="226"/>
        <end position="236"/>
    </location>
</feature>
<feature type="region of interest" description="Disordered" evidence="1">
    <location>
        <begin position="223"/>
        <end position="327"/>
    </location>
</feature>
<feature type="compositionally biased region" description="Basic residues" evidence="1">
    <location>
        <begin position="126"/>
        <end position="153"/>
    </location>
</feature>
<sequence>MSLPKAFLQSSKYDNYAEFFRSLKYHELLSGHEYNVNNSTSLATCKVNGIHPKFEYYYIRYICKFGPKSWKNRTEDLKKDPELCPAMFTVHCREKKYLQMDNLNVLHNHQSVYGRDYNDKSDNSNKRPKRQSHASNRPKKLNKSAQKNKKKNQNKVDDHEGDHETSGTSTPAESALKNRRQHHKQSKKSAEQINLDHESSSSSIEDLSSLIERRRRQRKIRKIAKYGRDDMSDNSKKRQKQQSRVFKRLKKFIKNAPRNESEEPKDVDDYDRDLHTCGTSFSQESARDNRQHREEPLPKLHSDQTVNQDATNSQNTSLPIASNEKTFNKEPALEENLNATDAGNQDADVGQGPSPSAVENTEPSHETPSGVNTSLDGNQSEDATNSQNISLPIASNEKTFNKEPALEGNLNATDAGNQYADAGQGTSPSTVADERTLNKEQSPGVHSSQKASENNFANDYQKNTLPAAIDKITSIEVPAPVNSNSNTATNQDTLQPKSSKAGKRKRGMKLHQSKKHKTSTAEWYCKMCNISKRANMLPCFKCCKFCYEICFKKTDTGRQMCQDCL</sequence>
<feature type="region of interest" description="Disordered" evidence="1">
    <location>
        <begin position="480"/>
        <end position="514"/>
    </location>
</feature>
<feature type="compositionally biased region" description="Basic and acidic residues" evidence="1">
    <location>
        <begin position="285"/>
        <end position="302"/>
    </location>
</feature>
<dbReference type="Proteomes" id="UP000786811">
    <property type="component" value="Unassembled WGS sequence"/>
</dbReference>
<gene>
    <name evidence="2" type="ORF">HICCMSTLAB_LOCUS475</name>
</gene>
<evidence type="ECO:0000313" key="3">
    <source>
        <dbReference type="Proteomes" id="UP000786811"/>
    </source>
</evidence>
<accession>A0A8J2EBD0</accession>
<dbReference type="AlphaFoldDB" id="A0A8J2EBD0"/>
<keyword evidence="3" id="KW-1185">Reference proteome</keyword>
<reference evidence="2" key="1">
    <citation type="submission" date="2021-04" db="EMBL/GenBank/DDBJ databases">
        <authorList>
            <person name="Chebbi M.A.C M."/>
        </authorList>
    </citation>
    <scope>NUCLEOTIDE SEQUENCE</scope>
</reference>
<feature type="compositionally biased region" description="Basic and acidic residues" evidence="1">
    <location>
        <begin position="116"/>
        <end position="125"/>
    </location>
</feature>
<proteinExistence type="predicted"/>
<feature type="compositionally biased region" description="Low complexity" evidence="1">
    <location>
        <begin position="200"/>
        <end position="210"/>
    </location>
</feature>
<feature type="compositionally biased region" description="Basic residues" evidence="1">
    <location>
        <begin position="237"/>
        <end position="253"/>
    </location>
</feature>
<feature type="compositionally biased region" description="Basic residues" evidence="1">
    <location>
        <begin position="500"/>
        <end position="514"/>
    </location>
</feature>
<feature type="compositionally biased region" description="Basic residues" evidence="1">
    <location>
        <begin position="177"/>
        <end position="187"/>
    </location>
</feature>
<feature type="compositionally biased region" description="Polar residues" evidence="1">
    <location>
        <begin position="353"/>
        <end position="390"/>
    </location>
</feature>
<feature type="compositionally biased region" description="Polar residues" evidence="1">
    <location>
        <begin position="481"/>
        <end position="498"/>
    </location>
</feature>
<organism evidence="2 3">
    <name type="scientific">Cotesia congregata</name>
    <name type="common">Parasitoid wasp</name>
    <name type="synonym">Apanteles congregatus</name>
    <dbReference type="NCBI Taxonomy" id="51543"/>
    <lineage>
        <taxon>Eukaryota</taxon>
        <taxon>Metazoa</taxon>
        <taxon>Ecdysozoa</taxon>
        <taxon>Arthropoda</taxon>
        <taxon>Hexapoda</taxon>
        <taxon>Insecta</taxon>
        <taxon>Pterygota</taxon>
        <taxon>Neoptera</taxon>
        <taxon>Endopterygota</taxon>
        <taxon>Hymenoptera</taxon>
        <taxon>Apocrita</taxon>
        <taxon>Ichneumonoidea</taxon>
        <taxon>Braconidae</taxon>
        <taxon>Microgastrinae</taxon>
        <taxon>Cotesia</taxon>
    </lineage>
</organism>
<feature type="compositionally biased region" description="Polar residues" evidence="1">
    <location>
        <begin position="439"/>
        <end position="455"/>
    </location>
</feature>
<evidence type="ECO:0000256" key="1">
    <source>
        <dbReference type="SAM" id="MobiDB-lite"/>
    </source>
</evidence>
<feature type="region of interest" description="Disordered" evidence="1">
    <location>
        <begin position="342"/>
        <end position="391"/>
    </location>
</feature>
<dbReference type="EMBL" id="CAJNRD030001114">
    <property type="protein sequence ID" value="CAG5073532.1"/>
    <property type="molecule type" value="Genomic_DNA"/>
</dbReference>
<name>A0A8J2EBD0_COTCN</name>
<feature type="region of interest" description="Disordered" evidence="1">
    <location>
        <begin position="407"/>
        <end position="455"/>
    </location>
</feature>
<feature type="compositionally biased region" description="Basic and acidic residues" evidence="1">
    <location>
        <begin position="154"/>
        <end position="165"/>
    </location>
</feature>
<comment type="caution">
    <text evidence="2">The sequence shown here is derived from an EMBL/GenBank/DDBJ whole genome shotgun (WGS) entry which is preliminary data.</text>
</comment>
<feature type="compositionally biased region" description="Basic and acidic residues" evidence="1">
    <location>
        <begin position="188"/>
        <end position="199"/>
    </location>
</feature>
<feature type="region of interest" description="Disordered" evidence="1">
    <location>
        <begin position="113"/>
        <end position="210"/>
    </location>
</feature>